<dbReference type="Proteomes" id="UP001249851">
    <property type="component" value="Unassembled WGS sequence"/>
</dbReference>
<name>A0AAD9R4V8_ACRCE</name>
<protein>
    <submittedName>
        <fullName evidence="2">Uncharacterized protein</fullName>
    </submittedName>
</protein>
<proteinExistence type="predicted"/>
<sequence length="369" mass="39337">MAGFVGQSMLSQVPPFNVNAMSRSGFPATQPTGMGQSRFSAPIMRSEFNPSQMAFSRRLSSITGISVPISAQPGMGIVGMATRKKRSSSRKPPKKQSSKATKRQFLAPLPSQALQPPSLSPFALPAAPFMGVGLPVWPSPPLPQPRIPLQQTRPVAFKSRASSSLVSRIPAQNRLPVMRMSSFSSEPFQGLMPLAAFPPMPTSSFLRAPQALNTNFFSGATAGPWTPVAEGRQVSPGGAFNEGIGEGFPRRVEDNQGQLVQELKQQGGGQPFQFAGEQLPSFNNPSGLNFVERQPSAMFSEEGRGNEATGALTASPQSEMASFFSQLPSGGGLIESNNFNLQSSLGAMKKSSLPETKKHKRKSVKSGKA</sequence>
<feature type="region of interest" description="Disordered" evidence="1">
    <location>
        <begin position="81"/>
        <end position="103"/>
    </location>
</feature>
<evidence type="ECO:0000313" key="2">
    <source>
        <dbReference type="EMBL" id="KAK2572875.1"/>
    </source>
</evidence>
<feature type="compositionally biased region" description="Basic residues" evidence="1">
    <location>
        <begin position="357"/>
        <end position="369"/>
    </location>
</feature>
<reference evidence="2" key="1">
    <citation type="journal article" date="2023" name="G3 (Bethesda)">
        <title>Whole genome assembly and annotation of the endangered Caribbean coral Acropora cervicornis.</title>
        <authorList>
            <person name="Selwyn J.D."/>
            <person name="Vollmer S.V."/>
        </authorList>
    </citation>
    <scope>NUCLEOTIDE SEQUENCE</scope>
    <source>
        <strain evidence="2">K2</strain>
    </source>
</reference>
<feature type="region of interest" description="Disordered" evidence="1">
    <location>
        <begin position="347"/>
        <end position="369"/>
    </location>
</feature>
<keyword evidence="3" id="KW-1185">Reference proteome</keyword>
<feature type="compositionally biased region" description="Basic residues" evidence="1">
    <location>
        <begin position="82"/>
        <end position="102"/>
    </location>
</feature>
<evidence type="ECO:0000313" key="3">
    <source>
        <dbReference type="Proteomes" id="UP001249851"/>
    </source>
</evidence>
<gene>
    <name evidence="2" type="ORF">P5673_001876</name>
</gene>
<dbReference type="AlphaFoldDB" id="A0AAD9R4V8"/>
<accession>A0AAD9R4V8</accession>
<comment type="caution">
    <text evidence="2">The sequence shown here is derived from an EMBL/GenBank/DDBJ whole genome shotgun (WGS) entry which is preliminary data.</text>
</comment>
<evidence type="ECO:0000256" key="1">
    <source>
        <dbReference type="SAM" id="MobiDB-lite"/>
    </source>
</evidence>
<organism evidence="2 3">
    <name type="scientific">Acropora cervicornis</name>
    <name type="common">Staghorn coral</name>
    <dbReference type="NCBI Taxonomy" id="6130"/>
    <lineage>
        <taxon>Eukaryota</taxon>
        <taxon>Metazoa</taxon>
        <taxon>Cnidaria</taxon>
        <taxon>Anthozoa</taxon>
        <taxon>Hexacorallia</taxon>
        <taxon>Scleractinia</taxon>
        <taxon>Astrocoeniina</taxon>
        <taxon>Acroporidae</taxon>
        <taxon>Acropora</taxon>
    </lineage>
</organism>
<reference evidence="2" key="2">
    <citation type="journal article" date="2023" name="Science">
        <title>Genomic signatures of disease resistance in endangered staghorn corals.</title>
        <authorList>
            <person name="Vollmer S.V."/>
            <person name="Selwyn J.D."/>
            <person name="Despard B.A."/>
            <person name="Roesel C.L."/>
        </authorList>
    </citation>
    <scope>NUCLEOTIDE SEQUENCE</scope>
    <source>
        <strain evidence="2">K2</strain>
    </source>
</reference>
<dbReference type="EMBL" id="JARQWQ010000003">
    <property type="protein sequence ID" value="KAK2572875.1"/>
    <property type="molecule type" value="Genomic_DNA"/>
</dbReference>